<organism evidence="2 3">
    <name type="scientific">Basidiobolus meristosporus CBS 931.73</name>
    <dbReference type="NCBI Taxonomy" id="1314790"/>
    <lineage>
        <taxon>Eukaryota</taxon>
        <taxon>Fungi</taxon>
        <taxon>Fungi incertae sedis</taxon>
        <taxon>Zoopagomycota</taxon>
        <taxon>Entomophthoromycotina</taxon>
        <taxon>Basidiobolomycetes</taxon>
        <taxon>Basidiobolales</taxon>
        <taxon>Basidiobolaceae</taxon>
        <taxon>Basidiobolus</taxon>
    </lineage>
</organism>
<reference evidence="2 3" key="1">
    <citation type="submission" date="2016-07" db="EMBL/GenBank/DDBJ databases">
        <title>Pervasive Adenine N6-methylation of Active Genes in Fungi.</title>
        <authorList>
            <consortium name="DOE Joint Genome Institute"/>
            <person name="Mondo S.J."/>
            <person name="Dannebaum R.O."/>
            <person name="Kuo R.C."/>
            <person name="Labutti K."/>
            <person name="Haridas S."/>
            <person name="Kuo A."/>
            <person name="Salamov A."/>
            <person name="Ahrendt S.R."/>
            <person name="Lipzen A."/>
            <person name="Sullivan W."/>
            <person name="Andreopoulos W.B."/>
            <person name="Clum A."/>
            <person name="Lindquist E."/>
            <person name="Daum C."/>
            <person name="Ramamoorthy G.K."/>
            <person name="Gryganskyi A."/>
            <person name="Culley D."/>
            <person name="Magnuson J.K."/>
            <person name="James T.Y."/>
            <person name="O'Malley M.A."/>
            <person name="Stajich J.E."/>
            <person name="Spatafora J.W."/>
            <person name="Visel A."/>
            <person name="Grigoriev I.V."/>
        </authorList>
    </citation>
    <scope>NUCLEOTIDE SEQUENCE [LARGE SCALE GENOMIC DNA]</scope>
    <source>
        <strain evidence="2 3">CBS 931.73</strain>
    </source>
</reference>
<evidence type="ECO:0000313" key="3">
    <source>
        <dbReference type="Proteomes" id="UP000193498"/>
    </source>
</evidence>
<dbReference type="AlphaFoldDB" id="A0A1Y1YYS4"/>
<dbReference type="InParanoid" id="A0A1Y1YYS4"/>
<dbReference type="EMBL" id="MCFE01000051">
    <property type="protein sequence ID" value="ORY03014.1"/>
    <property type="molecule type" value="Genomic_DNA"/>
</dbReference>
<proteinExistence type="predicted"/>
<feature type="region of interest" description="Disordered" evidence="1">
    <location>
        <begin position="70"/>
        <end position="91"/>
    </location>
</feature>
<dbReference type="Proteomes" id="UP000193498">
    <property type="component" value="Unassembled WGS sequence"/>
</dbReference>
<comment type="caution">
    <text evidence="2">The sequence shown here is derived from an EMBL/GenBank/DDBJ whole genome shotgun (WGS) entry which is preliminary data.</text>
</comment>
<sequence length="91" mass="9888">MQPLACSTGRWVGGSADPQFLSMLSVAVLVVVKLFVRSRSSYQTLGESNTKGFRWRESDRARSGDHLLRDASESSCVGTHLPEVPFESTGG</sequence>
<accession>A0A1Y1YYS4</accession>
<name>A0A1Y1YYS4_9FUNG</name>
<protein>
    <submittedName>
        <fullName evidence="2">Uncharacterized protein</fullName>
    </submittedName>
</protein>
<evidence type="ECO:0000313" key="2">
    <source>
        <dbReference type="EMBL" id="ORY03014.1"/>
    </source>
</evidence>
<gene>
    <name evidence="2" type="ORF">K493DRAFT_311901</name>
</gene>
<evidence type="ECO:0000256" key="1">
    <source>
        <dbReference type="SAM" id="MobiDB-lite"/>
    </source>
</evidence>
<keyword evidence="3" id="KW-1185">Reference proteome</keyword>